<dbReference type="EMBL" id="JAAAIP010000014">
    <property type="protein sequence ID" value="KAG0329538.1"/>
    <property type="molecule type" value="Genomic_DNA"/>
</dbReference>
<comment type="caution">
    <text evidence="44">The sequence shown here is derived from an EMBL/GenBank/DDBJ whole genome shotgun (WGS) entry which is preliminary data.</text>
</comment>
<comment type="catalytic activity">
    <reaction evidence="42">
        <text>N,N-dimethylaniline + NADPH + O2 + H(+) = N,N-dimethylaniline N-oxide + NADP(+) + H2O</text>
        <dbReference type="Rhea" id="RHEA:24468"/>
        <dbReference type="ChEBI" id="CHEBI:15377"/>
        <dbReference type="ChEBI" id="CHEBI:15378"/>
        <dbReference type="ChEBI" id="CHEBI:15379"/>
        <dbReference type="ChEBI" id="CHEBI:16269"/>
        <dbReference type="ChEBI" id="CHEBI:17735"/>
        <dbReference type="ChEBI" id="CHEBI:57783"/>
        <dbReference type="ChEBI" id="CHEBI:58349"/>
        <dbReference type="EC" id="1.14.13.8"/>
    </reaction>
    <physiologicalReaction direction="left-to-right" evidence="42">
        <dbReference type="Rhea" id="RHEA:24469"/>
    </physiologicalReaction>
</comment>
<keyword evidence="17" id="KW-0560">Oxidoreductase</keyword>
<dbReference type="PRINTS" id="PR00370">
    <property type="entry name" value="FMOXYGENASE"/>
</dbReference>
<evidence type="ECO:0000256" key="20">
    <source>
        <dbReference type="ARBA" id="ARBA00023136"/>
    </source>
</evidence>
<dbReference type="PANTHER" id="PTHR23023">
    <property type="entry name" value="DIMETHYLANILINE MONOOXYGENASE"/>
    <property type="match status" value="1"/>
</dbReference>
<accession>A0A9P6V0K2</accession>
<dbReference type="Gene3D" id="3.50.50.60">
    <property type="entry name" value="FAD/NAD(P)-binding domain"/>
    <property type="match status" value="2"/>
</dbReference>
<dbReference type="Pfam" id="PF00743">
    <property type="entry name" value="FMO-like"/>
    <property type="match status" value="1"/>
</dbReference>
<dbReference type="InterPro" id="IPR020946">
    <property type="entry name" value="Flavin_mOase-like"/>
</dbReference>
<evidence type="ECO:0000256" key="17">
    <source>
        <dbReference type="ARBA" id="ARBA00023002"/>
    </source>
</evidence>
<comment type="function">
    <text evidence="30">Broad spectrum monooxygenase that catalyzes the oxygenation of a wide variety of nitrogen- and sulfur-containing compounds including xenobiotics. Catalyzes the S-oxygenation of hypotaurine to produce taurine, an organic osmolyte involved in cell volume regulation as well as a variety of cytoprotective and developmental processes. In vitro, catalyzes the N-oxygenation of trimethylamine (TMA) to produce trimethylamine N-oxide (TMAO) and could therefore participate to the detoxification of this compound that is generated by the action of gut microbiota from dietary precursors such as choline, choline containing compounds, betaine or L-carnitine.</text>
</comment>
<keyword evidence="45" id="KW-1185">Reference proteome</keyword>
<evidence type="ECO:0000256" key="12">
    <source>
        <dbReference type="ARBA" id="ARBA00022824"/>
    </source>
</evidence>
<keyword evidence="11" id="KW-0812">Transmembrane</keyword>
<reference evidence="44" key="1">
    <citation type="journal article" date="2020" name="Fungal Divers.">
        <title>Resolving the Mortierellaceae phylogeny through synthesis of multi-gene phylogenetics and phylogenomics.</title>
        <authorList>
            <person name="Vandepol N."/>
            <person name="Liber J."/>
            <person name="Desiro A."/>
            <person name="Na H."/>
            <person name="Kennedy M."/>
            <person name="Barry K."/>
            <person name="Grigoriev I.V."/>
            <person name="Miller A.N."/>
            <person name="O'Donnell K."/>
            <person name="Stajich J.E."/>
            <person name="Bonito G."/>
        </authorList>
    </citation>
    <scope>NUCLEOTIDE SEQUENCE</scope>
    <source>
        <strain evidence="44">REB-010B</strain>
    </source>
</reference>
<comment type="catalytic activity">
    <reaction evidence="33">
        <text>heptan-2-one + NADPH + O2 + H(+) = pentyl acetate + NADP(+) + H2O</text>
        <dbReference type="Rhea" id="RHEA:54836"/>
        <dbReference type="ChEBI" id="CHEBI:5672"/>
        <dbReference type="ChEBI" id="CHEBI:15377"/>
        <dbReference type="ChEBI" id="CHEBI:15378"/>
        <dbReference type="ChEBI" id="CHEBI:15379"/>
        <dbReference type="ChEBI" id="CHEBI:57783"/>
        <dbReference type="ChEBI" id="CHEBI:58349"/>
        <dbReference type="ChEBI" id="CHEBI:87362"/>
    </reaction>
    <physiologicalReaction direction="left-to-right" evidence="33">
        <dbReference type="Rhea" id="RHEA:54837"/>
    </physiologicalReaction>
</comment>
<keyword evidence="20" id="KW-0472">Membrane</keyword>
<evidence type="ECO:0000313" key="44">
    <source>
        <dbReference type="EMBL" id="KAG0329538.1"/>
    </source>
</evidence>
<dbReference type="EC" id="1.6.3.1" evidence="5"/>
<dbReference type="InterPro" id="IPR036188">
    <property type="entry name" value="FAD/NAD-bd_sf"/>
</dbReference>
<comment type="function">
    <text evidence="29">Acts as a Baeyer-Villiger monooxygenase on a broad range of substrates. Catalyzes the insertion of an oxygen atom into a carbon-carbon bond adjacent to a carbonyl, which converts ketones to esters. Active on diverse carbonyl compounds, whereas soft nucleophiles are mostly non- or poorly reactive. In contrast with other forms of FMO it is non- or poorly active on 'classical' substrates such as drugs, pesticides, and dietary components containing soft nucleophilic heteroatoms. Able to oxidize drug molecules bearing a carbonyl group on an aliphatic chain, such as nabumetone and pentoxifylline. Also, in the absence of substrates, shows slow but yet significant NADPH oxidase activity. Acts as a positive modulator of cholesterol biosynthesis as well as glucose homeostasis, promoting metabolic aging via pleiotropic effects.</text>
</comment>
<evidence type="ECO:0000256" key="29">
    <source>
        <dbReference type="ARBA" id="ARBA00045722"/>
    </source>
</evidence>
<dbReference type="OrthoDB" id="66881at2759"/>
<evidence type="ECO:0000256" key="31">
    <source>
        <dbReference type="ARBA" id="ARBA00047338"/>
    </source>
</evidence>
<comment type="catalytic activity">
    <reaction evidence="34">
        <text>sulcatone + NADPH + O2 + H(+) = 4-methylpent-3-en-1-yl acetate + NADP(+) + H2O</text>
        <dbReference type="Rhea" id="RHEA:54864"/>
        <dbReference type="ChEBI" id="CHEBI:15377"/>
        <dbReference type="ChEBI" id="CHEBI:15378"/>
        <dbReference type="ChEBI" id="CHEBI:15379"/>
        <dbReference type="ChEBI" id="CHEBI:16310"/>
        <dbReference type="ChEBI" id="CHEBI:57783"/>
        <dbReference type="ChEBI" id="CHEBI:58349"/>
        <dbReference type="ChEBI" id="CHEBI:138373"/>
    </reaction>
    <physiologicalReaction direction="left-to-right" evidence="34">
        <dbReference type="Rhea" id="RHEA:54865"/>
    </physiologicalReaction>
</comment>
<evidence type="ECO:0000256" key="8">
    <source>
        <dbReference type="ARBA" id="ARBA00022481"/>
    </source>
</evidence>
<keyword evidence="15" id="KW-0521">NADP</keyword>
<evidence type="ECO:0000256" key="26">
    <source>
        <dbReference type="ARBA" id="ARBA00034536"/>
    </source>
</evidence>
<keyword evidence="16" id="KW-1133">Transmembrane helix</keyword>
<dbReference type="EC" id="1.14.13.148" evidence="25"/>
<evidence type="ECO:0000313" key="45">
    <source>
        <dbReference type="Proteomes" id="UP000738325"/>
    </source>
</evidence>
<evidence type="ECO:0000256" key="24">
    <source>
        <dbReference type="ARBA" id="ARBA00033301"/>
    </source>
</evidence>
<comment type="catalytic activity">
    <reaction evidence="40">
        <text>(2E)-geranial + NADPH + O2 + H(+) = (1E)-2,6-dimethylhepta-1,5-dien-1-yl formate + NADP(+) + H2O</text>
        <dbReference type="Rhea" id="RHEA:54860"/>
        <dbReference type="ChEBI" id="CHEBI:15377"/>
        <dbReference type="ChEBI" id="CHEBI:15378"/>
        <dbReference type="ChEBI" id="CHEBI:15379"/>
        <dbReference type="ChEBI" id="CHEBI:16980"/>
        <dbReference type="ChEBI" id="CHEBI:57783"/>
        <dbReference type="ChEBI" id="CHEBI:58349"/>
        <dbReference type="ChEBI" id="CHEBI:138375"/>
    </reaction>
    <physiologicalReaction direction="left-to-right" evidence="40">
        <dbReference type="Rhea" id="RHEA:54861"/>
    </physiologicalReaction>
</comment>
<evidence type="ECO:0000256" key="43">
    <source>
        <dbReference type="ARBA" id="ARBA00049475"/>
    </source>
</evidence>
<evidence type="ECO:0000256" key="42">
    <source>
        <dbReference type="ARBA" id="ARBA00049443"/>
    </source>
</evidence>
<evidence type="ECO:0000256" key="9">
    <source>
        <dbReference type="ARBA" id="ARBA00022553"/>
    </source>
</evidence>
<proteinExistence type="inferred from homology"/>
<comment type="catalytic activity">
    <reaction evidence="35">
        <text>NADPH + O2 + H(+) = H2O2 + NADP(+)</text>
        <dbReference type="Rhea" id="RHEA:11260"/>
        <dbReference type="ChEBI" id="CHEBI:15378"/>
        <dbReference type="ChEBI" id="CHEBI:15379"/>
        <dbReference type="ChEBI" id="CHEBI:16240"/>
        <dbReference type="ChEBI" id="CHEBI:57783"/>
        <dbReference type="ChEBI" id="CHEBI:58349"/>
        <dbReference type="EC" id="1.6.3.1"/>
    </reaction>
    <physiologicalReaction direction="left-to-right" evidence="35">
        <dbReference type="Rhea" id="RHEA:11261"/>
    </physiologicalReaction>
</comment>
<evidence type="ECO:0000256" key="7">
    <source>
        <dbReference type="ARBA" id="ARBA00019213"/>
    </source>
</evidence>
<evidence type="ECO:0000256" key="41">
    <source>
        <dbReference type="ARBA" id="ARBA00048990"/>
    </source>
</evidence>
<dbReference type="GO" id="GO:0005789">
    <property type="term" value="C:endoplasmic reticulum membrane"/>
    <property type="evidence" value="ECO:0007669"/>
    <property type="project" value="UniProtKB-SubCell"/>
</dbReference>
<evidence type="ECO:0000256" key="16">
    <source>
        <dbReference type="ARBA" id="ARBA00022989"/>
    </source>
</evidence>
<evidence type="ECO:0000256" key="19">
    <source>
        <dbReference type="ARBA" id="ARBA00023098"/>
    </source>
</evidence>
<protein>
    <recommendedName>
        <fullName evidence="26">Flavin-containing monooxygenase 1</fullName>
        <ecNumber evidence="25">1.14.13.148</ecNumber>
        <ecNumber evidence="6">1.14.13.8</ecNumber>
        <ecNumber evidence="5">1.6.3.1</ecNumber>
    </recommendedName>
    <alternativeName>
        <fullName evidence="28">Dimethylaniline monooxygenase [N-oxide-forming] 1</fullName>
    </alternativeName>
    <alternativeName>
        <fullName evidence="24">Dimethylaniline monooxygenase [N-oxide-forming] 5</fullName>
    </alternativeName>
    <alternativeName>
        <fullName evidence="21">Dimethylaniline oxidase 1</fullName>
    </alternativeName>
    <alternativeName>
        <fullName evidence="22">Dimethylaniline oxidase 5</fullName>
    </alternativeName>
    <alternativeName>
        <fullName evidence="7">Flavin-containing monooxygenase 5</fullName>
    </alternativeName>
    <alternativeName>
        <fullName evidence="23">NADPH oxidase</fullName>
    </alternativeName>
    <alternativeName>
        <fullName evidence="27">Trimethylamine monooxygenase</fullName>
    </alternativeName>
</protein>
<evidence type="ECO:0000256" key="33">
    <source>
        <dbReference type="ARBA" id="ARBA00047574"/>
    </source>
</evidence>
<evidence type="ECO:0000256" key="23">
    <source>
        <dbReference type="ARBA" id="ARBA00033213"/>
    </source>
</evidence>
<evidence type="ECO:0000256" key="11">
    <source>
        <dbReference type="ARBA" id="ARBA00022692"/>
    </source>
</evidence>
<comment type="catalytic activity">
    <reaction evidence="36">
        <text>hexan-3-one + NADPH + O2 + H(+) = ethyl butanoate + NADP(+) + H2O</text>
        <dbReference type="Rhea" id="RHEA:54844"/>
        <dbReference type="ChEBI" id="CHEBI:15377"/>
        <dbReference type="ChEBI" id="CHEBI:15378"/>
        <dbReference type="ChEBI" id="CHEBI:15379"/>
        <dbReference type="ChEBI" id="CHEBI:57783"/>
        <dbReference type="ChEBI" id="CHEBI:58349"/>
        <dbReference type="ChEBI" id="CHEBI:88764"/>
        <dbReference type="ChEBI" id="CHEBI:89891"/>
    </reaction>
    <physiologicalReaction direction="left-to-right" evidence="36">
        <dbReference type="Rhea" id="RHEA:54845"/>
    </physiologicalReaction>
</comment>
<evidence type="ECO:0000256" key="36">
    <source>
        <dbReference type="ARBA" id="ARBA00047977"/>
    </source>
</evidence>
<organism evidence="44 45">
    <name type="scientific">Dissophora globulifera</name>
    <dbReference type="NCBI Taxonomy" id="979702"/>
    <lineage>
        <taxon>Eukaryota</taxon>
        <taxon>Fungi</taxon>
        <taxon>Fungi incertae sedis</taxon>
        <taxon>Mucoromycota</taxon>
        <taxon>Mortierellomycotina</taxon>
        <taxon>Mortierellomycetes</taxon>
        <taxon>Mortierellales</taxon>
        <taxon>Mortierellaceae</taxon>
        <taxon>Dissophora</taxon>
    </lineage>
</organism>
<keyword evidence="18" id="KW-0503">Monooxygenase</keyword>
<evidence type="ECO:0000256" key="37">
    <source>
        <dbReference type="ARBA" id="ARBA00048041"/>
    </source>
</evidence>
<evidence type="ECO:0000256" key="34">
    <source>
        <dbReference type="ARBA" id="ARBA00047855"/>
    </source>
</evidence>
<keyword evidence="14" id="KW-0492">Microsome</keyword>
<dbReference type="GO" id="GO:0006629">
    <property type="term" value="P:lipid metabolic process"/>
    <property type="evidence" value="ECO:0007669"/>
    <property type="project" value="UniProtKB-KW"/>
</dbReference>
<evidence type="ECO:0000256" key="10">
    <source>
        <dbReference type="ARBA" id="ARBA00022630"/>
    </source>
</evidence>
<evidence type="ECO:0000256" key="21">
    <source>
        <dbReference type="ARBA" id="ARBA00029725"/>
    </source>
</evidence>
<evidence type="ECO:0000256" key="28">
    <source>
        <dbReference type="ARBA" id="ARBA00034561"/>
    </source>
</evidence>
<evidence type="ECO:0000256" key="14">
    <source>
        <dbReference type="ARBA" id="ARBA00022848"/>
    </source>
</evidence>
<evidence type="ECO:0000256" key="15">
    <source>
        <dbReference type="ARBA" id="ARBA00022857"/>
    </source>
</evidence>
<evidence type="ECO:0000256" key="35">
    <source>
        <dbReference type="ARBA" id="ARBA00047864"/>
    </source>
</evidence>
<evidence type="ECO:0000256" key="40">
    <source>
        <dbReference type="ARBA" id="ARBA00048989"/>
    </source>
</evidence>
<evidence type="ECO:0000256" key="27">
    <source>
        <dbReference type="ARBA" id="ARBA00034554"/>
    </source>
</evidence>
<evidence type="ECO:0000256" key="2">
    <source>
        <dbReference type="ARBA" id="ARBA00004389"/>
    </source>
</evidence>
<comment type="catalytic activity">
    <reaction evidence="41">
        <text>heptan-4-one + NADPH + O2 + H(+) = propyl butanoate + NADP(+) + H2O</text>
        <dbReference type="Rhea" id="RHEA:54852"/>
        <dbReference type="ChEBI" id="CHEBI:15377"/>
        <dbReference type="ChEBI" id="CHEBI:15378"/>
        <dbReference type="ChEBI" id="CHEBI:15379"/>
        <dbReference type="ChEBI" id="CHEBI:57783"/>
        <dbReference type="ChEBI" id="CHEBI:58349"/>
        <dbReference type="ChEBI" id="CHEBI:89484"/>
        <dbReference type="ChEBI" id="CHEBI:89719"/>
    </reaction>
    <physiologicalReaction direction="left-to-right" evidence="41">
        <dbReference type="Rhea" id="RHEA:54853"/>
    </physiologicalReaction>
</comment>
<keyword evidence="10" id="KW-0285">Flavoprotein</keyword>
<evidence type="ECO:0000256" key="6">
    <source>
        <dbReference type="ARBA" id="ARBA00012850"/>
    </source>
</evidence>
<comment type="catalytic activity">
    <reaction evidence="38">
        <text>trimethylamine + NADPH + O2 = trimethylamine N-oxide + NADP(+) + H2O</text>
        <dbReference type="Rhea" id="RHEA:31979"/>
        <dbReference type="ChEBI" id="CHEBI:15377"/>
        <dbReference type="ChEBI" id="CHEBI:15379"/>
        <dbReference type="ChEBI" id="CHEBI:15724"/>
        <dbReference type="ChEBI" id="CHEBI:57783"/>
        <dbReference type="ChEBI" id="CHEBI:58349"/>
        <dbReference type="ChEBI" id="CHEBI:58389"/>
        <dbReference type="EC" id="1.14.13.148"/>
    </reaction>
    <physiologicalReaction direction="left-to-right" evidence="38">
        <dbReference type="Rhea" id="RHEA:31980"/>
    </physiologicalReaction>
</comment>
<comment type="catalytic activity">
    <reaction evidence="37">
        <text>hypotaurine + NADPH + O2 + H(+) = taurine + NADP(+) + H2O</text>
        <dbReference type="Rhea" id="RHEA:69819"/>
        <dbReference type="ChEBI" id="CHEBI:15377"/>
        <dbReference type="ChEBI" id="CHEBI:15378"/>
        <dbReference type="ChEBI" id="CHEBI:15379"/>
        <dbReference type="ChEBI" id="CHEBI:57783"/>
        <dbReference type="ChEBI" id="CHEBI:57853"/>
        <dbReference type="ChEBI" id="CHEBI:58349"/>
        <dbReference type="ChEBI" id="CHEBI:507393"/>
        <dbReference type="EC" id="1.14.13.8"/>
    </reaction>
    <physiologicalReaction direction="left-to-right" evidence="37">
        <dbReference type="Rhea" id="RHEA:69820"/>
    </physiologicalReaction>
</comment>
<evidence type="ECO:0000256" key="32">
    <source>
        <dbReference type="ARBA" id="ARBA00047426"/>
    </source>
</evidence>
<evidence type="ECO:0000256" key="25">
    <source>
        <dbReference type="ARBA" id="ARBA00034528"/>
    </source>
</evidence>
<keyword evidence="19" id="KW-0443">Lipid metabolism</keyword>
<evidence type="ECO:0000256" key="1">
    <source>
        <dbReference type="ARBA" id="ARBA00001974"/>
    </source>
</evidence>
<evidence type="ECO:0000256" key="30">
    <source>
        <dbReference type="ARBA" id="ARBA00045957"/>
    </source>
</evidence>
<evidence type="ECO:0000256" key="3">
    <source>
        <dbReference type="ARBA" id="ARBA00004524"/>
    </source>
</evidence>
<sequence>MTITPRKRVAVIGAGASGLVSLKECLDEKELLDPVAFEQENHLGGLWRYVEISKENPNPHSSVYKSTIINTSKEMMAFSDYAIPANWATYLPNQKIAQYFSMYADRFGLVPHIRFGTKVLEVKELHDEQKRWLVRSQRVAAPGESEHEIKEEIFDYVMVCSGHHWKPRYPSFPGMKQDDPEPYTGEQIHSHFYRDVDAFRNKTVIVVGLGNSAVDLAVEMSMNQSQVYLSCRRAGHVVPRWILGKPTDQHRTRFTHMVPLFLMQFITAILFRISTPTVHENLKPYSKPFETHPTINSIFPERVTTGTIKPVRIIKKMGPGKRVEFEDGTVVENVDAVFYCTGYHISFPALHPDVVTDGKPNAENTNQVHVWNYMIPPRHPNLAFVALLQPLGAIMPMAELQARFLVQTLVGKIAPLPTEDRMDKHIKQLHEDIRKRYDDAPRHTIQVDYAPYCDQLAKKIGCFPTLTKLIGQYGLIEGFKLKMETIFGPPIPVQYRLVGPHAWEGAREVVWGYANDKKYLDSKYLQDTSVSDNKANVAEIVA</sequence>
<keyword evidence="12" id="KW-0256">Endoplasmic reticulum</keyword>
<comment type="catalytic activity">
    <reaction evidence="39">
        <text>octan-3-one + NADPH + O2 + H(+) = ethyl hexanoate + NADP(+) + H2O</text>
        <dbReference type="Rhea" id="RHEA:54856"/>
        <dbReference type="ChEBI" id="CHEBI:15377"/>
        <dbReference type="ChEBI" id="CHEBI:15378"/>
        <dbReference type="ChEBI" id="CHEBI:15379"/>
        <dbReference type="ChEBI" id="CHEBI:57783"/>
        <dbReference type="ChEBI" id="CHEBI:58349"/>
        <dbReference type="ChEBI" id="CHEBI:80946"/>
        <dbReference type="ChEBI" id="CHEBI:86055"/>
    </reaction>
    <physiologicalReaction direction="left-to-right" evidence="39">
        <dbReference type="Rhea" id="RHEA:54857"/>
    </physiologicalReaction>
</comment>
<dbReference type="InterPro" id="IPR002257">
    <property type="entry name" value="Flavin_mOase_5"/>
</dbReference>
<dbReference type="PIRSF" id="PIRSF000332">
    <property type="entry name" value="FMO"/>
    <property type="match status" value="1"/>
</dbReference>
<evidence type="ECO:0000256" key="18">
    <source>
        <dbReference type="ARBA" id="ARBA00023033"/>
    </source>
</evidence>
<dbReference type="GO" id="GO:0034899">
    <property type="term" value="F:trimethylamine monooxygenase activity"/>
    <property type="evidence" value="ECO:0007669"/>
    <property type="project" value="UniProtKB-EC"/>
</dbReference>
<dbReference type="GO" id="GO:0050661">
    <property type="term" value="F:NADP binding"/>
    <property type="evidence" value="ECO:0007669"/>
    <property type="project" value="InterPro"/>
</dbReference>
<dbReference type="SUPFAM" id="SSF51905">
    <property type="entry name" value="FAD/NAD(P)-binding domain"/>
    <property type="match status" value="2"/>
</dbReference>
<evidence type="ECO:0000256" key="22">
    <source>
        <dbReference type="ARBA" id="ARBA00029728"/>
    </source>
</evidence>
<dbReference type="GO" id="GO:0004499">
    <property type="term" value="F:N,N-dimethylaniline monooxygenase activity"/>
    <property type="evidence" value="ECO:0007669"/>
    <property type="project" value="InterPro"/>
</dbReference>
<comment type="catalytic activity">
    <reaction evidence="43">
        <text>octan-3-one + NADPH + O2 + H(+) = pentyl propanoate + NADP(+) + H2O</text>
        <dbReference type="Rhea" id="RHEA:54840"/>
        <dbReference type="ChEBI" id="CHEBI:15377"/>
        <dbReference type="ChEBI" id="CHEBI:15378"/>
        <dbReference type="ChEBI" id="CHEBI:15379"/>
        <dbReference type="ChEBI" id="CHEBI:57783"/>
        <dbReference type="ChEBI" id="CHEBI:58349"/>
        <dbReference type="ChEBI" id="CHEBI:80946"/>
        <dbReference type="ChEBI" id="CHEBI:87373"/>
    </reaction>
    <physiologicalReaction direction="left-to-right" evidence="43">
        <dbReference type="Rhea" id="RHEA:54841"/>
    </physiologicalReaction>
</comment>
<keyword evidence="13" id="KW-0274">FAD</keyword>
<dbReference type="GO" id="GO:0050660">
    <property type="term" value="F:flavin adenine dinucleotide binding"/>
    <property type="evidence" value="ECO:0007669"/>
    <property type="project" value="InterPro"/>
</dbReference>
<evidence type="ECO:0000256" key="13">
    <source>
        <dbReference type="ARBA" id="ARBA00022827"/>
    </source>
</evidence>
<dbReference type="GO" id="GO:0016174">
    <property type="term" value="F:NAD(P)H oxidase H2O2-forming activity"/>
    <property type="evidence" value="ECO:0007669"/>
    <property type="project" value="UniProtKB-EC"/>
</dbReference>
<comment type="similarity">
    <text evidence="4">Belongs to the FMO family.</text>
</comment>
<gene>
    <name evidence="44" type="primary">FMO5</name>
    <name evidence="44" type="ORF">BGZ99_001540</name>
</gene>
<comment type="cofactor">
    <cofactor evidence="1">
        <name>FAD</name>
        <dbReference type="ChEBI" id="CHEBI:57692"/>
    </cofactor>
</comment>
<name>A0A9P6V0K2_9FUNG</name>
<evidence type="ECO:0000256" key="4">
    <source>
        <dbReference type="ARBA" id="ARBA00009183"/>
    </source>
</evidence>
<dbReference type="PRINTS" id="PR01125">
    <property type="entry name" value="FMOXYGENASE5"/>
</dbReference>
<dbReference type="InterPro" id="IPR050346">
    <property type="entry name" value="FMO-like"/>
</dbReference>
<dbReference type="EC" id="1.14.13.8" evidence="6"/>
<evidence type="ECO:0000256" key="39">
    <source>
        <dbReference type="ARBA" id="ARBA00048459"/>
    </source>
</evidence>
<keyword evidence="8" id="KW-0488">Methylation</keyword>
<comment type="subcellular location">
    <subcellularLocation>
        <location evidence="2">Endoplasmic reticulum membrane</location>
        <topology evidence="2">Single-pass membrane protein</topology>
    </subcellularLocation>
    <subcellularLocation>
        <location evidence="3">Microsome membrane</location>
    </subcellularLocation>
</comment>
<comment type="catalytic activity">
    <reaction evidence="32">
        <text>hexan-3-one + NADPH + O2 + H(+) = propyl propanoate + NADP(+) + H2O</text>
        <dbReference type="Rhea" id="RHEA:54848"/>
        <dbReference type="ChEBI" id="CHEBI:15377"/>
        <dbReference type="ChEBI" id="CHEBI:15378"/>
        <dbReference type="ChEBI" id="CHEBI:15379"/>
        <dbReference type="ChEBI" id="CHEBI:57783"/>
        <dbReference type="ChEBI" id="CHEBI:58349"/>
        <dbReference type="ChEBI" id="CHEBI:89828"/>
        <dbReference type="ChEBI" id="CHEBI:89891"/>
    </reaction>
    <physiologicalReaction direction="left-to-right" evidence="32">
        <dbReference type="Rhea" id="RHEA:54849"/>
    </physiologicalReaction>
</comment>
<evidence type="ECO:0000256" key="5">
    <source>
        <dbReference type="ARBA" id="ARBA00012698"/>
    </source>
</evidence>
<keyword evidence="9" id="KW-0597">Phosphoprotein</keyword>
<dbReference type="AlphaFoldDB" id="A0A9P6V0K2"/>
<dbReference type="Proteomes" id="UP000738325">
    <property type="component" value="Unassembled WGS sequence"/>
</dbReference>
<dbReference type="FunFam" id="3.50.50.60:FF:000159">
    <property type="entry name" value="Dimethylaniline monooxygenase [N-oxide-forming]"/>
    <property type="match status" value="1"/>
</dbReference>
<dbReference type="InterPro" id="IPR000960">
    <property type="entry name" value="Flavin_mOase"/>
</dbReference>
<comment type="catalytic activity">
    <reaction evidence="31">
        <text>hypotaurine + NADH + O2 + H(+) = taurine + NAD(+) + H2O</text>
        <dbReference type="Rhea" id="RHEA:74111"/>
        <dbReference type="ChEBI" id="CHEBI:15377"/>
        <dbReference type="ChEBI" id="CHEBI:15378"/>
        <dbReference type="ChEBI" id="CHEBI:15379"/>
        <dbReference type="ChEBI" id="CHEBI:57540"/>
        <dbReference type="ChEBI" id="CHEBI:57853"/>
        <dbReference type="ChEBI" id="CHEBI:57945"/>
        <dbReference type="ChEBI" id="CHEBI:507393"/>
        <dbReference type="EC" id="1.14.13.8"/>
    </reaction>
    <physiologicalReaction direction="left-to-right" evidence="31">
        <dbReference type="Rhea" id="RHEA:74112"/>
    </physiologicalReaction>
</comment>
<evidence type="ECO:0000256" key="38">
    <source>
        <dbReference type="ARBA" id="ARBA00048088"/>
    </source>
</evidence>